<dbReference type="PANTHER" id="PTHR10758:SF1">
    <property type="entry name" value="COP9 SIGNALOSOME COMPLEX SUBUNIT 3"/>
    <property type="match status" value="1"/>
</dbReference>
<dbReference type="GeneID" id="66081714"/>
<evidence type="ECO:0000256" key="1">
    <source>
        <dbReference type="ARBA" id="ARBA00022490"/>
    </source>
</evidence>
<sequence length="574" mass="62645">MSTATMETNNQNLVDSLVNQITTTNSIATLHTTLRGALRPDIREAALGGALSSGADPLNLLDLRTDTLGVLYILSARLNVPSFEVALPVPLPAWEVVENFCSQFIPEQARHAPERMFMLGDGILKYAAHLLNPKWAIIPLLNLVLRFLPTPNIFTPIHYQLLLTSLQTGHVGPVAPFLVKYPIDDIYNTAHYPGYKSNESPTTDLSYNDNLMYHYMAGIALTLAALPLSSELNPSADLSQPSTIPPPPPNFRLLTHALSYFETCITAPCASPNTPPSALQFEALKKLRLLQCIRYGGPKPLPKYTHPALSRLWKSSGTLFQPGLPVLPREERNSGGYAAFVQAFPGNIGSISNTSTNPTSSSSVPMVHPIRTLALRDRTLYEHDKNWGLILRVVAEAESGRWQVKQLTESYVRLGLSEIGKALGWIRDNDPAPVVQQGDQSVRALLLQMIESKTINASISADDIVTFHDNDPDVELEELLEQFGEPPAGQSSHTLSSVLTEIQNQTAQLQILEEQTAQSKRFLTQVVKNIGSGGGSAGFPGGYPQSFMMGGGASWVGDDEEGPLVYGHDDSMYS</sequence>
<dbReference type="RefSeq" id="XP_043005138.1">
    <property type="nucleotide sequence ID" value="XM_043157770.1"/>
</dbReference>
<keyword evidence="1" id="KW-0963">Cytoplasm</keyword>
<dbReference type="EMBL" id="CM032188">
    <property type="protein sequence ID" value="KAG7088667.1"/>
    <property type="molecule type" value="Genomic_DNA"/>
</dbReference>
<dbReference type="Proteomes" id="UP001049176">
    <property type="component" value="Chromosome 8"/>
</dbReference>
<proteinExistence type="predicted"/>
<dbReference type="InterPro" id="IPR050756">
    <property type="entry name" value="CSN3"/>
</dbReference>
<dbReference type="KEGG" id="more:E1B28_012639"/>
<accession>A0A9P7UNG6</accession>
<comment type="caution">
    <text evidence="3">The sequence shown here is derived from an EMBL/GenBank/DDBJ whole genome shotgun (WGS) entry which is preliminary data.</text>
</comment>
<dbReference type="OrthoDB" id="29061at2759"/>
<evidence type="ECO:0000313" key="3">
    <source>
        <dbReference type="EMBL" id="KAG7088667.1"/>
    </source>
</evidence>
<dbReference type="GO" id="GO:0006511">
    <property type="term" value="P:ubiquitin-dependent protein catabolic process"/>
    <property type="evidence" value="ECO:0007669"/>
    <property type="project" value="TreeGrafter"/>
</dbReference>
<dbReference type="InterPro" id="IPR055089">
    <property type="entry name" value="COP9_N"/>
</dbReference>
<evidence type="ECO:0000313" key="4">
    <source>
        <dbReference type="Proteomes" id="UP001049176"/>
    </source>
</evidence>
<dbReference type="Pfam" id="PF22788">
    <property type="entry name" value="COP9_hel_rpt"/>
    <property type="match status" value="1"/>
</dbReference>
<dbReference type="GO" id="GO:0008180">
    <property type="term" value="C:COP9 signalosome"/>
    <property type="evidence" value="ECO:0007669"/>
    <property type="project" value="TreeGrafter"/>
</dbReference>
<keyword evidence="4" id="KW-1185">Reference proteome</keyword>
<organism evidence="3 4">
    <name type="scientific">Marasmius oreades</name>
    <name type="common">fairy-ring Marasmius</name>
    <dbReference type="NCBI Taxonomy" id="181124"/>
    <lineage>
        <taxon>Eukaryota</taxon>
        <taxon>Fungi</taxon>
        <taxon>Dikarya</taxon>
        <taxon>Basidiomycota</taxon>
        <taxon>Agaricomycotina</taxon>
        <taxon>Agaricomycetes</taxon>
        <taxon>Agaricomycetidae</taxon>
        <taxon>Agaricales</taxon>
        <taxon>Marasmiineae</taxon>
        <taxon>Marasmiaceae</taxon>
        <taxon>Marasmius</taxon>
    </lineage>
</organism>
<dbReference type="AlphaFoldDB" id="A0A9P7UNG6"/>
<name>A0A9P7UNG6_9AGAR</name>
<gene>
    <name evidence="3" type="ORF">E1B28_012639</name>
</gene>
<evidence type="ECO:0000259" key="2">
    <source>
        <dbReference type="Pfam" id="PF22788"/>
    </source>
</evidence>
<reference evidence="3" key="1">
    <citation type="journal article" date="2021" name="Genome Biol. Evol.">
        <title>The assembled and annotated genome of the fairy-ring fungus Marasmius oreades.</title>
        <authorList>
            <person name="Hiltunen M."/>
            <person name="Ament-Velasquez S.L."/>
            <person name="Johannesson H."/>
        </authorList>
    </citation>
    <scope>NUCLEOTIDE SEQUENCE</scope>
    <source>
        <strain evidence="3">03SP1</strain>
    </source>
</reference>
<feature type="domain" description="COP9 signalosome complex subunit 3 N-terminal helical repeats" evidence="2">
    <location>
        <begin position="58"/>
        <end position="219"/>
    </location>
</feature>
<protein>
    <recommendedName>
        <fullName evidence="2">COP9 signalosome complex subunit 3 N-terminal helical repeats domain-containing protein</fullName>
    </recommendedName>
</protein>
<dbReference type="PANTHER" id="PTHR10758">
    <property type="entry name" value="26S PROTEASOME NON-ATPASE REGULATORY SUBUNIT 3/COP9 SIGNALOSOME COMPLEX SUBUNIT 3"/>
    <property type="match status" value="1"/>
</dbReference>